<dbReference type="eggNOG" id="COG2165">
    <property type="taxonomic scope" value="Bacteria"/>
</dbReference>
<proteinExistence type="inferred from homology"/>
<dbReference type="Pfam" id="PF12019">
    <property type="entry name" value="GspH"/>
    <property type="match status" value="1"/>
</dbReference>
<keyword evidence="14" id="KW-1185">Reference proteome</keyword>
<reference evidence="13 14" key="2">
    <citation type="journal article" date="2013" name="PLoS ONE">
        <title>INDIGO - INtegrated Data Warehouse of MIcrobial GenOmes with Examples from the Red Sea Extremophiles.</title>
        <authorList>
            <person name="Alam I."/>
            <person name="Antunes A."/>
            <person name="Kamau A.A."/>
            <person name="Ba Alawi W."/>
            <person name="Kalkatawi M."/>
            <person name="Stingl U."/>
            <person name="Bajic V.B."/>
        </authorList>
    </citation>
    <scope>NUCLEOTIDE SEQUENCE [LARGE SCALE GENOMIC DNA]</scope>
    <source>
        <strain evidence="13 14">E1L3A</strain>
    </source>
</reference>
<keyword evidence="4" id="KW-0488">Methylation</keyword>
<evidence type="ECO:0000256" key="3">
    <source>
        <dbReference type="ARBA" id="ARBA00022475"/>
    </source>
</evidence>
<dbReference type="PROSITE" id="PS00409">
    <property type="entry name" value="PROKAR_NTER_METHYL"/>
    <property type="match status" value="1"/>
</dbReference>
<organism evidence="13 14">
    <name type="scientific">Salinisphaera shabanensis E1L3A</name>
    <dbReference type="NCBI Taxonomy" id="1033802"/>
    <lineage>
        <taxon>Bacteria</taxon>
        <taxon>Pseudomonadati</taxon>
        <taxon>Pseudomonadota</taxon>
        <taxon>Gammaproteobacteria</taxon>
        <taxon>Salinisphaerales</taxon>
        <taxon>Salinisphaeraceae</taxon>
        <taxon>Salinisphaera</taxon>
    </lineage>
</organism>
<comment type="similarity">
    <text evidence="9">Belongs to the GSP H family.</text>
</comment>
<keyword evidence="8 11" id="KW-0472">Membrane</keyword>
<dbReference type="GO" id="GO:0015627">
    <property type="term" value="C:type II protein secretion system complex"/>
    <property type="evidence" value="ECO:0007669"/>
    <property type="project" value="InterPro"/>
</dbReference>
<dbReference type="EMBL" id="AFNV02000026">
    <property type="protein sequence ID" value="ERJ17920.1"/>
    <property type="molecule type" value="Genomic_DNA"/>
</dbReference>
<dbReference type="InterPro" id="IPR049875">
    <property type="entry name" value="TypeII_GspH"/>
</dbReference>
<protein>
    <recommendedName>
        <fullName evidence="2">Type II secretion system protein H</fullName>
    </recommendedName>
    <alternativeName>
        <fullName evidence="10">General secretion pathway protein H</fullName>
    </alternativeName>
</protein>
<dbReference type="STRING" id="1033802.SSPSH_003282"/>
<evidence type="ECO:0000256" key="10">
    <source>
        <dbReference type="ARBA" id="ARBA00030775"/>
    </source>
</evidence>
<comment type="subcellular location">
    <subcellularLocation>
        <location evidence="1">Cell inner membrane</location>
        <topology evidence="1">Single-pass membrane protein</topology>
    </subcellularLocation>
</comment>
<feature type="transmembrane region" description="Helical" evidence="11">
    <location>
        <begin position="12"/>
        <end position="33"/>
    </location>
</feature>
<comment type="caution">
    <text evidence="13">The sequence shown here is derived from an EMBL/GenBank/DDBJ whole genome shotgun (WGS) entry which is preliminary data.</text>
</comment>
<evidence type="ECO:0000256" key="6">
    <source>
        <dbReference type="ARBA" id="ARBA00022692"/>
    </source>
</evidence>
<evidence type="ECO:0000256" key="8">
    <source>
        <dbReference type="ARBA" id="ARBA00023136"/>
    </source>
</evidence>
<dbReference type="NCBIfam" id="TIGR02532">
    <property type="entry name" value="IV_pilin_GFxxxE"/>
    <property type="match status" value="1"/>
</dbReference>
<evidence type="ECO:0000259" key="12">
    <source>
        <dbReference type="Pfam" id="PF12019"/>
    </source>
</evidence>
<evidence type="ECO:0000256" key="4">
    <source>
        <dbReference type="ARBA" id="ARBA00022481"/>
    </source>
</evidence>
<dbReference type="Proteomes" id="UP000006242">
    <property type="component" value="Unassembled WGS sequence"/>
</dbReference>
<evidence type="ECO:0000256" key="2">
    <source>
        <dbReference type="ARBA" id="ARBA00021549"/>
    </source>
</evidence>
<dbReference type="AlphaFoldDB" id="F7QDC4"/>
<dbReference type="InterPro" id="IPR045584">
    <property type="entry name" value="Pilin-like"/>
</dbReference>
<dbReference type="SUPFAM" id="SSF54523">
    <property type="entry name" value="Pili subunits"/>
    <property type="match status" value="1"/>
</dbReference>
<evidence type="ECO:0000256" key="1">
    <source>
        <dbReference type="ARBA" id="ARBA00004377"/>
    </source>
</evidence>
<reference evidence="13 14" key="1">
    <citation type="journal article" date="2011" name="J. Bacteriol.">
        <title>Genome sequence of Salinisphaera shabanensis, a gammaproteobacterium from the harsh, variable environment of the brine-seawater interface of the Shaban Deep in the Red Sea.</title>
        <authorList>
            <person name="Antunes A."/>
            <person name="Alam I."/>
            <person name="Bajic V.B."/>
            <person name="Stingl U."/>
        </authorList>
    </citation>
    <scope>NUCLEOTIDE SEQUENCE [LARGE SCALE GENOMIC DNA]</scope>
    <source>
        <strain evidence="13 14">E1L3A</strain>
    </source>
</reference>
<keyword evidence="6 11" id="KW-0812">Transmembrane</keyword>
<dbReference type="Pfam" id="PF07963">
    <property type="entry name" value="N_methyl"/>
    <property type="match status" value="1"/>
</dbReference>
<keyword evidence="7 11" id="KW-1133">Transmembrane helix</keyword>
<evidence type="ECO:0000313" key="14">
    <source>
        <dbReference type="Proteomes" id="UP000006242"/>
    </source>
</evidence>
<dbReference type="Gene3D" id="3.55.40.10">
    <property type="entry name" value="minor pseudopilin epsh domain"/>
    <property type="match status" value="1"/>
</dbReference>
<dbReference type="InterPro" id="IPR012902">
    <property type="entry name" value="N_methyl_site"/>
</dbReference>
<evidence type="ECO:0000256" key="9">
    <source>
        <dbReference type="ARBA" id="ARBA00025772"/>
    </source>
</evidence>
<feature type="domain" description="General secretion pathway GspH" evidence="12">
    <location>
        <begin position="45"/>
        <end position="166"/>
    </location>
</feature>
<keyword evidence="3" id="KW-1003">Cell membrane</keyword>
<dbReference type="GO" id="GO:0005886">
    <property type="term" value="C:plasma membrane"/>
    <property type="evidence" value="ECO:0007669"/>
    <property type="project" value="UniProtKB-SubCell"/>
</dbReference>
<evidence type="ECO:0000313" key="13">
    <source>
        <dbReference type="EMBL" id="ERJ17920.1"/>
    </source>
</evidence>
<evidence type="ECO:0000256" key="5">
    <source>
        <dbReference type="ARBA" id="ARBA00022519"/>
    </source>
</evidence>
<dbReference type="PRINTS" id="PR00885">
    <property type="entry name" value="BCTERIALGSPH"/>
</dbReference>
<dbReference type="RefSeq" id="WP_006912031.1">
    <property type="nucleotide sequence ID" value="NZ_AFNV02000026.1"/>
</dbReference>
<accession>F7QDC4</accession>
<dbReference type="GO" id="GO:0015628">
    <property type="term" value="P:protein secretion by the type II secretion system"/>
    <property type="evidence" value="ECO:0007669"/>
    <property type="project" value="InterPro"/>
</dbReference>
<keyword evidence="5" id="KW-0997">Cell inner membrane</keyword>
<dbReference type="InterPro" id="IPR002416">
    <property type="entry name" value="T2SS_protein-GspH"/>
</dbReference>
<name>F7QDC4_9GAMM</name>
<evidence type="ECO:0000256" key="7">
    <source>
        <dbReference type="ARBA" id="ARBA00022989"/>
    </source>
</evidence>
<dbReference type="OrthoDB" id="5730913at2"/>
<dbReference type="NCBIfam" id="TIGR01708">
    <property type="entry name" value="typeII_sec_gspH"/>
    <property type="match status" value="1"/>
</dbReference>
<sequence length="177" mass="19476">MPVRGQQRGFTLIEVLVVALIIGVVLAFVSLSINPTGPADRLDTEAERLNALLQTAADDAILYGREIGLDITQGGYRFLRLGDDGWQPLNVPDIPLRARELGDGLVIVLIDRGDDTPRLVQADEDEEDVVRPEAVLLSSGEFVPFELELYANDVDYRYRLTGEAGGTLEMTRIEGPR</sequence>
<gene>
    <name evidence="13" type="primary">gspH</name>
    <name evidence="13" type="ORF">SSPSH_003282</name>
</gene>
<evidence type="ECO:0000256" key="11">
    <source>
        <dbReference type="SAM" id="Phobius"/>
    </source>
</evidence>
<dbReference type="InterPro" id="IPR022346">
    <property type="entry name" value="T2SS_GspH"/>
</dbReference>